<dbReference type="Gene3D" id="3.40.50.300">
    <property type="entry name" value="P-loop containing nucleotide triphosphate hydrolases"/>
    <property type="match status" value="1"/>
</dbReference>
<organism evidence="11 12">
    <name type="scientific">Allgaiera indica</name>
    <dbReference type="NCBI Taxonomy" id="765699"/>
    <lineage>
        <taxon>Bacteria</taxon>
        <taxon>Pseudomonadati</taxon>
        <taxon>Pseudomonadota</taxon>
        <taxon>Alphaproteobacteria</taxon>
        <taxon>Rhodobacterales</taxon>
        <taxon>Paracoccaceae</taxon>
        <taxon>Allgaiera</taxon>
    </lineage>
</organism>
<evidence type="ECO:0000256" key="6">
    <source>
        <dbReference type="ARBA" id="ARBA00022833"/>
    </source>
</evidence>
<keyword evidence="3" id="KW-0479">Metal-binding</keyword>
<comment type="caution">
    <text evidence="11">The sequence shown here is derived from an EMBL/GenBank/DDBJ whole genome shotgun (WGS) entry which is preliminary data.</text>
</comment>
<evidence type="ECO:0000256" key="3">
    <source>
        <dbReference type="ARBA" id="ARBA00022723"/>
    </source>
</evidence>
<evidence type="ECO:0000256" key="8">
    <source>
        <dbReference type="ARBA" id="ARBA00035238"/>
    </source>
</evidence>
<name>A0A1H2WBV1_9RHOB</name>
<proteinExistence type="inferred from homology"/>
<sequence>MCGTCGCSDPANDVKMVDPETGKETLIRQGGLLHDHDHHHGHDHGHEHGHAHSHDHHHPHEGDDKPHAHGPNGEIISLEQAVLSKNDSIAARNRGWFEGRGVLALNLVSSPGAGKTTLLERTIAEMAGERPIYVIEGDQMTTNDAERIRAAGARAIQINTGAGCHLEADMIADAVATLDPEPGALLLIENVGNLVCPSMFDLGEHMKVAVISTTEGEDKPLKYPHMFRAAGLVIINKIDLAPHVDFDEDLCRRNIAEVNGTARILSLSARTSEGMDNWLGFLDGAVVGRR</sequence>
<accession>A0A1H2WBV1</accession>
<dbReference type="PANTHER" id="PTHR30134">
    <property type="entry name" value="HYDROGENASE PROTEIN ASSEMBLY PROTEIN, NICKEL CHAPERONE"/>
    <property type="match status" value="1"/>
</dbReference>
<evidence type="ECO:0000256" key="7">
    <source>
        <dbReference type="ARBA" id="ARBA00023134"/>
    </source>
</evidence>
<keyword evidence="6" id="KW-0862">Zinc</keyword>
<evidence type="ECO:0000256" key="9">
    <source>
        <dbReference type="SAM" id="MobiDB-lite"/>
    </source>
</evidence>
<keyword evidence="12" id="KW-1185">Reference proteome</keyword>
<dbReference type="SUPFAM" id="SSF52540">
    <property type="entry name" value="P-loop containing nucleoside triphosphate hydrolases"/>
    <property type="match status" value="1"/>
</dbReference>
<gene>
    <name evidence="11" type="ORF">SAMN05444006_106228</name>
</gene>
<keyword evidence="5" id="KW-0378">Hydrolase</keyword>
<reference evidence="11 12" key="1">
    <citation type="submission" date="2016-10" db="EMBL/GenBank/DDBJ databases">
        <authorList>
            <person name="Varghese N."/>
            <person name="Submissions S."/>
        </authorList>
    </citation>
    <scope>NUCLEOTIDE SEQUENCE [LARGE SCALE GENOMIC DNA]</scope>
    <source>
        <strain evidence="11 12">DSM 24802</strain>
    </source>
</reference>
<dbReference type="InterPro" id="IPR027417">
    <property type="entry name" value="P-loop_NTPase"/>
</dbReference>
<evidence type="ECO:0000256" key="1">
    <source>
        <dbReference type="ARBA" id="ARBA00006211"/>
    </source>
</evidence>
<evidence type="ECO:0000256" key="5">
    <source>
        <dbReference type="ARBA" id="ARBA00022801"/>
    </source>
</evidence>
<comment type="similarity">
    <text evidence="1">Belongs to the SIMIBI class G3E GTPase family. HypB/HupM subfamily.</text>
</comment>
<evidence type="ECO:0000313" key="11">
    <source>
        <dbReference type="EMBL" id="SDW78080.1"/>
    </source>
</evidence>
<dbReference type="Pfam" id="PF02492">
    <property type="entry name" value="cobW"/>
    <property type="match status" value="1"/>
</dbReference>
<dbReference type="CDD" id="cd05390">
    <property type="entry name" value="HypB"/>
    <property type="match status" value="1"/>
</dbReference>
<dbReference type="RefSeq" id="WP_035843597.1">
    <property type="nucleotide sequence ID" value="NZ_BNAB01000005.1"/>
</dbReference>
<evidence type="ECO:0000256" key="2">
    <source>
        <dbReference type="ARBA" id="ARBA00022596"/>
    </source>
</evidence>
<feature type="compositionally biased region" description="Basic and acidic residues" evidence="9">
    <location>
        <begin position="33"/>
        <end position="67"/>
    </location>
</feature>
<keyword evidence="4" id="KW-0547">Nucleotide-binding</keyword>
<evidence type="ECO:0000313" key="12">
    <source>
        <dbReference type="Proteomes" id="UP000199541"/>
    </source>
</evidence>
<feature type="region of interest" description="Disordered" evidence="9">
    <location>
        <begin position="33"/>
        <end position="72"/>
    </location>
</feature>
<dbReference type="InterPro" id="IPR003495">
    <property type="entry name" value="CobW/HypB/UreG_nucleotide-bd"/>
</dbReference>
<evidence type="ECO:0000259" key="10">
    <source>
        <dbReference type="Pfam" id="PF02492"/>
    </source>
</evidence>
<dbReference type="Proteomes" id="UP000199541">
    <property type="component" value="Unassembled WGS sequence"/>
</dbReference>
<keyword evidence="7" id="KW-0342">GTP-binding</keyword>
<dbReference type="InterPro" id="IPR004392">
    <property type="entry name" value="Hyd_mat_HypB"/>
</dbReference>
<keyword evidence="2" id="KW-0533">Nickel</keyword>
<dbReference type="EMBL" id="FNOB01000006">
    <property type="protein sequence ID" value="SDW78080.1"/>
    <property type="molecule type" value="Genomic_DNA"/>
</dbReference>
<protein>
    <recommendedName>
        <fullName evidence="8">Hydrogenase maturation factor HypB</fullName>
    </recommendedName>
</protein>
<evidence type="ECO:0000256" key="4">
    <source>
        <dbReference type="ARBA" id="ARBA00022741"/>
    </source>
</evidence>
<dbReference type="PANTHER" id="PTHR30134:SF2">
    <property type="entry name" value="HYDROGENASE MATURATION FACTOR HYPB"/>
    <property type="match status" value="1"/>
</dbReference>
<feature type="domain" description="CobW/HypB/UreG nucleotide-binding" evidence="10">
    <location>
        <begin position="106"/>
        <end position="265"/>
    </location>
</feature>
<dbReference type="NCBIfam" id="TIGR00073">
    <property type="entry name" value="hypB"/>
    <property type="match status" value="1"/>
</dbReference>